<dbReference type="Proteomes" id="UP000364291">
    <property type="component" value="Unassembled WGS sequence"/>
</dbReference>
<evidence type="ECO:0000313" key="1">
    <source>
        <dbReference type="EMBL" id="VVG70396.1"/>
    </source>
</evidence>
<dbReference type="EMBL" id="CABPSX010000002">
    <property type="protein sequence ID" value="VVG70396.1"/>
    <property type="molecule type" value="Genomic_DNA"/>
</dbReference>
<reference evidence="1 2" key="1">
    <citation type="submission" date="2019-08" db="EMBL/GenBank/DDBJ databases">
        <authorList>
            <person name="Peeters C."/>
        </authorList>
    </citation>
    <scope>NUCLEOTIDE SEQUENCE [LARGE SCALE GENOMIC DNA]</scope>
    <source>
        <strain evidence="1 2">LMG 18089</strain>
    </source>
</reference>
<sequence>MPTHAQPNPLACLEGLTPGEVAEALTQIHSIRPEPGSFETMAEKAYAVLFTRLSVERRAPTEAEVDAVLEELLCTGDEDSGLTV</sequence>
<evidence type="ECO:0000313" key="2">
    <source>
        <dbReference type="Proteomes" id="UP000364291"/>
    </source>
</evidence>
<dbReference type="AlphaFoldDB" id="A0A5E5P147"/>
<organism evidence="1 2">
    <name type="scientific">Pandoraea apista</name>
    <dbReference type="NCBI Taxonomy" id="93218"/>
    <lineage>
        <taxon>Bacteria</taxon>
        <taxon>Pseudomonadati</taxon>
        <taxon>Pseudomonadota</taxon>
        <taxon>Betaproteobacteria</taxon>
        <taxon>Burkholderiales</taxon>
        <taxon>Burkholderiaceae</taxon>
        <taxon>Pandoraea</taxon>
    </lineage>
</organism>
<proteinExistence type="predicted"/>
<dbReference type="OrthoDB" id="9935045at2"/>
<protein>
    <submittedName>
        <fullName evidence="1">Uncharacterized protein</fullName>
    </submittedName>
</protein>
<accession>A0A5E5P147</accession>
<gene>
    <name evidence="1" type="ORF">PAP18089_01356</name>
</gene>
<dbReference type="RefSeq" id="WP_150728533.1">
    <property type="nucleotide sequence ID" value="NZ_CABPSX010000002.1"/>
</dbReference>
<name>A0A5E5P147_9BURK</name>